<dbReference type="OrthoDB" id="103349at2759"/>
<name>A0A8E2E7P9_9PEZI</name>
<keyword evidence="5" id="KW-0479">Metal-binding</keyword>
<evidence type="ECO:0000259" key="8">
    <source>
        <dbReference type="Pfam" id="PF00884"/>
    </source>
</evidence>
<dbReference type="AlphaFoldDB" id="A0A8E2E7P9"/>
<organism evidence="9 10">
    <name type="scientific">Lepidopterella palustris CBS 459.81</name>
    <dbReference type="NCBI Taxonomy" id="1314670"/>
    <lineage>
        <taxon>Eukaryota</taxon>
        <taxon>Fungi</taxon>
        <taxon>Dikarya</taxon>
        <taxon>Ascomycota</taxon>
        <taxon>Pezizomycotina</taxon>
        <taxon>Dothideomycetes</taxon>
        <taxon>Pleosporomycetidae</taxon>
        <taxon>Mytilinidiales</taxon>
        <taxon>Argynnaceae</taxon>
        <taxon>Lepidopterella</taxon>
    </lineage>
</organism>
<evidence type="ECO:0000256" key="5">
    <source>
        <dbReference type="ARBA" id="ARBA00022723"/>
    </source>
</evidence>
<evidence type="ECO:0000256" key="4">
    <source>
        <dbReference type="ARBA" id="ARBA00022490"/>
    </source>
</evidence>
<comment type="cofactor">
    <cofactor evidence="1">
        <name>Ca(2+)</name>
        <dbReference type="ChEBI" id="CHEBI:29108"/>
    </cofactor>
</comment>
<evidence type="ECO:0000256" key="7">
    <source>
        <dbReference type="ARBA" id="ARBA00022837"/>
    </source>
</evidence>
<dbReference type="CDD" id="cd16025">
    <property type="entry name" value="PAS_like"/>
    <property type="match status" value="1"/>
</dbReference>
<evidence type="ECO:0000313" key="10">
    <source>
        <dbReference type="Proteomes" id="UP000250266"/>
    </source>
</evidence>
<dbReference type="InterPro" id="IPR024607">
    <property type="entry name" value="Sulfatase_CS"/>
</dbReference>
<dbReference type="GO" id="GO:0005737">
    <property type="term" value="C:cytoplasm"/>
    <property type="evidence" value="ECO:0007669"/>
    <property type="project" value="UniProtKB-SubCell"/>
</dbReference>
<dbReference type="InterPro" id="IPR050738">
    <property type="entry name" value="Sulfatase"/>
</dbReference>
<keyword evidence="6" id="KW-0378">Hydrolase</keyword>
<protein>
    <submittedName>
        <fullName evidence="9">Alkaline phosphatase-like protein</fullName>
    </submittedName>
</protein>
<keyword evidence="7" id="KW-0106">Calcium</keyword>
<dbReference type="InterPro" id="IPR017850">
    <property type="entry name" value="Alkaline_phosphatase_core_sf"/>
</dbReference>
<dbReference type="GO" id="GO:0046872">
    <property type="term" value="F:metal ion binding"/>
    <property type="evidence" value="ECO:0007669"/>
    <property type="project" value="UniProtKB-KW"/>
</dbReference>
<dbReference type="PANTHER" id="PTHR42693:SF46">
    <property type="entry name" value="PUTATIVE (AFU_ORTHOLOGUE AFUA_5G12940)-RELATED"/>
    <property type="match status" value="1"/>
</dbReference>
<evidence type="ECO:0000256" key="1">
    <source>
        <dbReference type="ARBA" id="ARBA00001913"/>
    </source>
</evidence>
<proteinExistence type="inferred from homology"/>
<keyword evidence="4" id="KW-0963">Cytoplasm</keyword>
<dbReference type="Gene3D" id="3.40.720.10">
    <property type="entry name" value="Alkaline Phosphatase, subunit A"/>
    <property type="match status" value="1"/>
</dbReference>
<dbReference type="InterPro" id="IPR000917">
    <property type="entry name" value="Sulfatase_N"/>
</dbReference>
<dbReference type="PANTHER" id="PTHR42693">
    <property type="entry name" value="ARYLSULFATASE FAMILY MEMBER"/>
    <property type="match status" value="1"/>
</dbReference>
<evidence type="ECO:0000313" key="9">
    <source>
        <dbReference type="EMBL" id="OCK78882.1"/>
    </source>
</evidence>
<sequence length="634" mass="71247">MTPRNDTTNALSRETLPKKRPNFLIILADDLGFSDIGPFGSEIRTPNLDELAKSSLRFTDFHAAAACSPSRAMLMTGTDHHIAGLGNLIEWTNQSGQNDPSGKMSTAPQRGMPGYEGYLNSRVVALPELLHDSGYFTCMAGKWHLGLKPEHGPQARGFEKSFAHLPACSNHYGFEPQLERERGDCIPEFMTMSYIALHTEDGEYVKQLPENWYSSNGYGDKMLQYLQEWKSSNDEKKSEEEGEQGRPFFAYLPFTAPHWPLQAPREYINHYAGVYDSGPDILRSQRLQRLKDLGLIPADVEPHPVIAPEVAEWPFLSAHERANSSKAMEVYAAMIECIDANVGKCISYLNSIGELNNTFIAFLSDNGAEGAAYEAYPIVRGSMLTHLQKYYNNSIGNLGNADSFIWYGPRWAQAATAPSRLYKAYTTEGGVRVPFLAKWPGNALREREGSVHHGFATIMDIAPTVLEMAGVVHPAPSYRGRHIVPMRGKSMIPFISSSSPSIHEVDFVEGWETCGRAALRRGDWKIVFVPKPKGPERWQLYNLRVDLGEVHDLAEQEPEYMKVLLRSWEQYVVETGVVPLAPELGEWVEAAEGQMEENMWIEYEYWKEGARDKPEKFFKTPPRFERGVGGVVGR</sequence>
<reference evidence="9 10" key="1">
    <citation type="journal article" date="2016" name="Nat. Commun.">
        <title>Ectomycorrhizal ecology is imprinted in the genome of the dominant symbiotic fungus Cenococcum geophilum.</title>
        <authorList>
            <consortium name="DOE Joint Genome Institute"/>
            <person name="Peter M."/>
            <person name="Kohler A."/>
            <person name="Ohm R.A."/>
            <person name="Kuo A."/>
            <person name="Krutzmann J."/>
            <person name="Morin E."/>
            <person name="Arend M."/>
            <person name="Barry K.W."/>
            <person name="Binder M."/>
            <person name="Choi C."/>
            <person name="Clum A."/>
            <person name="Copeland A."/>
            <person name="Grisel N."/>
            <person name="Haridas S."/>
            <person name="Kipfer T."/>
            <person name="LaButti K."/>
            <person name="Lindquist E."/>
            <person name="Lipzen A."/>
            <person name="Maire R."/>
            <person name="Meier B."/>
            <person name="Mihaltcheva S."/>
            <person name="Molinier V."/>
            <person name="Murat C."/>
            <person name="Poggeler S."/>
            <person name="Quandt C.A."/>
            <person name="Sperisen C."/>
            <person name="Tritt A."/>
            <person name="Tisserant E."/>
            <person name="Crous P.W."/>
            <person name="Henrissat B."/>
            <person name="Nehls U."/>
            <person name="Egli S."/>
            <person name="Spatafora J.W."/>
            <person name="Grigoriev I.V."/>
            <person name="Martin F.M."/>
        </authorList>
    </citation>
    <scope>NUCLEOTIDE SEQUENCE [LARGE SCALE GENOMIC DNA]</scope>
    <source>
        <strain evidence="9 10">CBS 459.81</strain>
    </source>
</reference>
<evidence type="ECO:0000256" key="3">
    <source>
        <dbReference type="ARBA" id="ARBA00008779"/>
    </source>
</evidence>
<dbReference type="Proteomes" id="UP000250266">
    <property type="component" value="Unassembled WGS sequence"/>
</dbReference>
<evidence type="ECO:0000256" key="2">
    <source>
        <dbReference type="ARBA" id="ARBA00004496"/>
    </source>
</evidence>
<comment type="similarity">
    <text evidence="3">Belongs to the sulfatase family.</text>
</comment>
<evidence type="ECO:0000256" key="6">
    <source>
        <dbReference type="ARBA" id="ARBA00022801"/>
    </source>
</evidence>
<dbReference type="SUPFAM" id="SSF53649">
    <property type="entry name" value="Alkaline phosphatase-like"/>
    <property type="match status" value="1"/>
</dbReference>
<accession>A0A8E2E7P9</accession>
<dbReference type="Gene3D" id="3.30.1120.10">
    <property type="match status" value="1"/>
</dbReference>
<dbReference type="EMBL" id="KV745035">
    <property type="protein sequence ID" value="OCK78882.1"/>
    <property type="molecule type" value="Genomic_DNA"/>
</dbReference>
<comment type="subcellular location">
    <subcellularLocation>
        <location evidence="2">Cytoplasm</location>
    </subcellularLocation>
</comment>
<keyword evidence="10" id="KW-1185">Reference proteome</keyword>
<feature type="domain" description="Sulfatase N-terminal" evidence="8">
    <location>
        <begin position="21"/>
        <end position="471"/>
    </location>
</feature>
<gene>
    <name evidence="9" type="ORF">K432DRAFT_301030</name>
</gene>
<dbReference type="FunFam" id="3.40.720.10:FF:000044">
    <property type="entry name" value="Arylsulfatase"/>
    <property type="match status" value="1"/>
</dbReference>
<dbReference type="PROSITE" id="PS00149">
    <property type="entry name" value="SULFATASE_2"/>
    <property type="match status" value="1"/>
</dbReference>
<dbReference type="Pfam" id="PF00884">
    <property type="entry name" value="Sulfatase"/>
    <property type="match status" value="1"/>
</dbReference>
<dbReference type="GO" id="GO:0004065">
    <property type="term" value="F:arylsulfatase activity"/>
    <property type="evidence" value="ECO:0007669"/>
    <property type="project" value="TreeGrafter"/>
</dbReference>